<evidence type="ECO:0000256" key="15">
    <source>
        <dbReference type="PROSITE-ProRule" id="PRU00175"/>
    </source>
</evidence>
<dbReference type="PANTHER" id="PTHR46077:SF1">
    <property type="entry name" value="TOP1 BINDING ARGININE_SERINE RICH PROTEIN, E3 UBIQUITIN LIGASE"/>
    <property type="match status" value="1"/>
</dbReference>
<name>A0A2J7R2N0_9NEOP</name>
<evidence type="ECO:0000256" key="7">
    <source>
        <dbReference type="ARBA" id="ARBA00022833"/>
    </source>
</evidence>
<protein>
    <recommendedName>
        <fullName evidence="10">E3 ubiquitin-protein ligase Topors</fullName>
        <ecNumber evidence="2">2.3.2.27</ecNumber>
    </recommendedName>
    <alternativeName>
        <fullName evidence="11">RING-type E3 ubiquitin transferase Topors</fullName>
    </alternativeName>
    <alternativeName>
        <fullName evidence="13">SUMO1-protein E3 ligase Topors</fullName>
    </alternativeName>
    <alternativeName>
        <fullName evidence="12">Topoisomerase I-binding RING finger protein</fullName>
    </alternativeName>
    <alternativeName>
        <fullName evidence="14">Topoisomerase I-binding arginine/serine-rich protein</fullName>
    </alternativeName>
</protein>
<keyword evidence="9" id="KW-0804">Transcription</keyword>
<dbReference type="GO" id="GO:0008270">
    <property type="term" value="F:zinc ion binding"/>
    <property type="evidence" value="ECO:0007669"/>
    <property type="project" value="UniProtKB-KW"/>
</dbReference>
<feature type="domain" description="RING-type" evidence="17">
    <location>
        <begin position="55"/>
        <end position="94"/>
    </location>
</feature>
<evidence type="ECO:0000256" key="3">
    <source>
        <dbReference type="ARBA" id="ARBA00022679"/>
    </source>
</evidence>
<feature type="compositionally biased region" description="Basic and acidic residues" evidence="16">
    <location>
        <begin position="706"/>
        <end position="717"/>
    </location>
</feature>
<feature type="region of interest" description="Disordered" evidence="16">
    <location>
        <begin position="682"/>
        <end position="812"/>
    </location>
</feature>
<feature type="region of interest" description="Disordered" evidence="16">
    <location>
        <begin position="1"/>
        <end position="52"/>
    </location>
</feature>
<dbReference type="Gene3D" id="3.30.40.10">
    <property type="entry name" value="Zinc/RING finger domain, C3HC4 (zinc finger)"/>
    <property type="match status" value="1"/>
</dbReference>
<evidence type="ECO:0000256" key="16">
    <source>
        <dbReference type="SAM" id="MobiDB-lite"/>
    </source>
</evidence>
<dbReference type="PANTHER" id="PTHR46077">
    <property type="entry name" value="E3 UBIQUITIN-PROTEIN LIGASE TOPORS"/>
    <property type="match status" value="1"/>
</dbReference>
<evidence type="ECO:0000256" key="11">
    <source>
        <dbReference type="ARBA" id="ARBA00076856"/>
    </source>
</evidence>
<feature type="compositionally biased region" description="Basic and acidic residues" evidence="16">
    <location>
        <begin position="765"/>
        <end position="780"/>
    </location>
</feature>
<dbReference type="PROSITE" id="PS50089">
    <property type="entry name" value="ZF_RING_2"/>
    <property type="match status" value="1"/>
</dbReference>
<dbReference type="FunFam" id="3.30.40.10:FF:000136">
    <property type="entry name" value="E3 ubiquitin-protein ligase Topors"/>
    <property type="match status" value="1"/>
</dbReference>
<keyword evidence="4" id="KW-0479">Metal-binding</keyword>
<dbReference type="GO" id="GO:0000209">
    <property type="term" value="P:protein polyubiquitination"/>
    <property type="evidence" value="ECO:0007669"/>
    <property type="project" value="TreeGrafter"/>
</dbReference>
<gene>
    <name evidence="18" type="ORF">B7P43_G09472</name>
</gene>
<evidence type="ECO:0000256" key="5">
    <source>
        <dbReference type="ARBA" id="ARBA00022771"/>
    </source>
</evidence>
<evidence type="ECO:0000256" key="2">
    <source>
        <dbReference type="ARBA" id="ARBA00012483"/>
    </source>
</evidence>
<keyword evidence="5 15" id="KW-0863">Zinc-finger</keyword>
<feature type="compositionally biased region" description="Basic residues" evidence="16">
    <location>
        <begin position="609"/>
        <end position="620"/>
    </location>
</feature>
<feature type="compositionally biased region" description="Low complexity" evidence="16">
    <location>
        <begin position="465"/>
        <end position="482"/>
    </location>
</feature>
<evidence type="ECO:0000256" key="1">
    <source>
        <dbReference type="ARBA" id="ARBA00000900"/>
    </source>
</evidence>
<evidence type="ECO:0000256" key="13">
    <source>
        <dbReference type="ARBA" id="ARBA00079040"/>
    </source>
</evidence>
<feature type="region of interest" description="Disordered" evidence="16">
    <location>
        <begin position="324"/>
        <end position="346"/>
    </location>
</feature>
<dbReference type="AlphaFoldDB" id="A0A2J7R2N0"/>
<dbReference type="Pfam" id="PF26084">
    <property type="entry name" value="PWI_Topors"/>
    <property type="match status" value="1"/>
</dbReference>
<feature type="compositionally biased region" description="Low complexity" evidence="16">
    <location>
        <begin position="563"/>
        <end position="596"/>
    </location>
</feature>
<evidence type="ECO:0000256" key="9">
    <source>
        <dbReference type="ARBA" id="ARBA00023163"/>
    </source>
</evidence>
<organism evidence="18 19">
    <name type="scientific">Cryptotermes secundus</name>
    <dbReference type="NCBI Taxonomy" id="105785"/>
    <lineage>
        <taxon>Eukaryota</taxon>
        <taxon>Metazoa</taxon>
        <taxon>Ecdysozoa</taxon>
        <taxon>Arthropoda</taxon>
        <taxon>Hexapoda</taxon>
        <taxon>Insecta</taxon>
        <taxon>Pterygota</taxon>
        <taxon>Neoptera</taxon>
        <taxon>Polyneoptera</taxon>
        <taxon>Dictyoptera</taxon>
        <taxon>Blattodea</taxon>
        <taxon>Blattoidea</taxon>
        <taxon>Termitoidae</taxon>
        <taxon>Kalotermitidae</taxon>
        <taxon>Cryptotermitinae</taxon>
        <taxon>Cryptotermes</taxon>
    </lineage>
</organism>
<evidence type="ECO:0000256" key="6">
    <source>
        <dbReference type="ARBA" id="ARBA00022786"/>
    </source>
</evidence>
<proteinExistence type="predicted"/>
<dbReference type="SMART" id="SM00184">
    <property type="entry name" value="RING"/>
    <property type="match status" value="1"/>
</dbReference>
<keyword evidence="7" id="KW-0862">Zinc</keyword>
<keyword evidence="6" id="KW-0833">Ubl conjugation pathway</keyword>
<dbReference type="GO" id="GO:0006513">
    <property type="term" value="P:protein monoubiquitination"/>
    <property type="evidence" value="ECO:0007669"/>
    <property type="project" value="TreeGrafter"/>
</dbReference>
<feature type="compositionally biased region" description="Polar residues" evidence="16">
    <location>
        <begin position="537"/>
        <end position="549"/>
    </location>
</feature>
<feature type="region of interest" description="Disordered" evidence="16">
    <location>
        <begin position="369"/>
        <end position="389"/>
    </location>
</feature>
<dbReference type="OrthoDB" id="365379at2759"/>
<sequence>MEPVRWPALPPAEAGPSAKSPREDRPPASANSPTLEREKSATPTNEHPSSPEPNCAICLGKSQNKSFTDSCLHQFCFNCLLEWSKVKPECPLCKQSFKSIIHNVRSNEDYDQYHLHPASENPYPWLNMINMDMAQQRFRYRSTLTPDRHLERVMGYLEHDLQRRVEPGDVVPTQRSWRQWRGVAPPEFRRNVYSQNLWLTSLLSVGQPRDVSPQNFRNHPEEMHRLIPWLNRELQVVMRSPGLAARVLDLVISLLPQHHIHSREFRSQLETYLREHYNHFIHEFYVFARSPYDMIGFDENARYSVRNISMDMVHEVLSDSSDSDVVILPSDEGHPSSRSHNMMTPVAPPGCSSPVAGPSRVVLPVDQASNSDVNNASSSHSDISLSGDIQDFTRSREVAEVEPLQSNDGNDSDGCVVVGYVKPRHERTPEIITLLSSEPEAEEDDVIEMSQMACTGCYDRSYGYELSSTSSPESSGSEYDPYPVRKSQKKKRKKKKKKKIQRKGKLGSAAKSKARTSRKDDKIAATSTKKKGHSKAEYSNSDSDSSACTCTGKKSVRRRRARSFSSCSSSSSVSRYSRSSSNASRISHSSISSSNSNPTYRSQKSRSSCTRHRIKHSPCRNKKESWRIQINMPDMRQEHDYSDTGCESRSTSDINGSLQRGSSNGRPKLRSIVITRAANCNSKYQASESSSHDKLQKSSTLKSKSHRQEEAQKKVKNEPSIAPSTLSISRPHHSGDSHSSHSSHRFEGSNRSLSKSNGSTRQKHSKENGRRKEKVADKKQRGSGSSLEREAHETKPKKRKRILPSFSESSND</sequence>
<feature type="region of interest" description="Disordered" evidence="16">
    <location>
        <begin position="465"/>
        <end position="669"/>
    </location>
</feature>
<dbReference type="InterPro" id="IPR058745">
    <property type="entry name" value="PWI_Topors"/>
</dbReference>
<evidence type="ECO:0000256" key="10">
    <source>
        <dbReference type="ARBA" id="ARBA00071236"/>
    </source>
</evidence>
<evidence type="ECO:0000256" key="4">
    <source>
        <dbReference type="ARBA" id="ARBA00022723"/>
    </source>
</evidence>
<evidence type="ECO:0000256" key="8">
    <source>
        <dbReference type="ARBA" id="ARBA00023015"/>
    </source>
</evidence>
<dbReference type="Proteomes" id="UP000235965">
    <property type="component" value="Unassembled WGS sequence"/>
</dbReference>
<dbReference type="InterPro" id="IPR058746">
    <property type="entry name" value="Znf_RING-type_Topors"/>
</dbReference>
<dbReference type="EMBL" id="NEVH01007828">
    <property type="protein sequence ID" value="PNF35083.1"/>
    <property type="molecule type" value="Genomic_DNA"/>
</dbReference>
<dbReference type="EC" id="2.3.2.27" evidence="2"/>
<dbReference type="PROSITE" id="PS00518">
    <property type="entry name" value="ZF_RING_1"/>
    <property type="match status" value="1"/>
</dbReference>
<dbReference type="SUPFAM" id="SSF57850">
    <property type="entry name" value="RING/U-box"/>
    <property type="match status" value="1"/>
</dbReference>
<dbReference type="GO" id="GO:0061630">
    <property type="term" value="F:ubiquitin protein ligase activity"/>
    <property type="evidence" value="ECO:0007669"/>
    <property type="project" value="UniProtKB-EC"/>
</dbReference>
<comment type="caution">
    <text evidence="18">The sequence shown here is derived from an EMBL/GenBank/DDBJ whole genome shotgun (WGS) entry which is preliminary data.</text>
</comment>
<dbReference type="InterPro" id="IPR017907">
    <property type="entry name" value="Znf_RING_CS"/>
</dbReference>
<evidence type="ECO:0000313" key="18">
    <source>
        <dbReference type="EMBL" id="PNF35083.1"/>
    </source>
</evidence>
<reference evidence="18 19" key="1">
    <citation type="submission" date="2017-12" db="EMBL/GenBank/DDBJ databases">
        <title>Hemimetabolous genomes reveal molecular basis of termite eusociality.</title>
        <authorList>
            <person name="Harrison M.C."/>
            <person name="Jongepier E."/>
            <person name="Robertson H.M."/>
            <person name="Arning N."/>
            <person name="Bitard-Feildel T."/>
            <person name="Chao H."/>
            <person name="Childers C.P."/>
            <person name="Dinh H."/>
            <person name="Doddapaneni H."/>
            <person name="Dugan S."/>
            <person name="Gowin J."/>
            <person name="Greiner C."/>
            <person name="Han Y."/>
            <person name="Hu H."/>
            <person name="Hughes D.S.T."/>
            <person name="Huylmans A.-K."/>
            <person name="Kemena C."/>
            <person name="Kremer L.P.M."/>
            <person name="Lee S.L."/>
            <person name="Lopez-Ezquerra A."/>
            <person name="Mallet L."/>
            <person name="Monroy-Kuhn J.M."/>
            <person name="Moser A."/>
            <person name="Murali S.C."/>
            <person name="Muzny D.M."/>
            <person name="Otani S."/>
            <person name="Piulachs M.-D."/>
            <person name="Poelchau M."/>
            <person name="Qu J."/>
            <person name="Schaub F."/>
            <person name="Wada-Katsumata A."/>
            <person name="Worley K.C."/>
            <person name="Xie Q."/>
            <person name="Ylla G."/>
            <person name="Poulsen M."/>
            <person name="Gibbs R.A."/>
            <person name="Schal C."/>
            <person name="Richards S."/>
            <person name="Belles X."/>
            <person name="Korb J."/>
            <person name="Bornberg-Bauer E."/>
        </authorList>
    </citation>
    <scope>NUCLEOTIDE SEQUENCE [LARGE SCALE GENOMIC DNA]</scope>
    <source>
        <tissue evidence="18">Whole body</tissue>
    </source>
</reference>
<evidence type="ECO:0000259" key="17">
    <source>
        <dbReference type="PROSITE" id="PS50089"/>
    </source>
</evidence>
<dbReference type="InterPro" id="IPR001841">
    <property type="entry name" value="Znf_RING"/>
</dbReference>
<feature type="compositionally biased region" description="Basic residues" evidence="16">
    <location>
        <begin position="486"/>
        <end position="505"/>
    </location>
</feature>
<dbReference type="STRING" id="105785.A0A2J7R2N0"/>
<accession>A0A2J7R2N0</accession>
<dbReference type="CDD" id="cd16574">
    <property type="entry name" value="RING-HC_Topors"/>
    <property type="match status" value="1"/>
</dbReference>
<dbReference type="Pfam" id="PF00097">
    <property type="entry name" value="zf-C3HC4"/>
    <property type="match status" value="1"/>
</dbReference>
<feature type="compositionally biased region" description="Basic and acidic residues" evidence="16">
    <location>
        <begin position="733"/>
        <end position="748"/>
    </location>
</feature>
<evidence type="ECO:0000256" key="12">
    <source>
        <dbReference type="ARBA" id="ARBA00076940"/>
    </source>
</evidence>
<feature type="compositionally biased region" description="Polar residues" evidence="16">
    <location>
        <begin position="645"/>
        <end position="665"/>
    </location>
</feature>
<dbReference type="InParanoid" id="A0A2J7R2N0"/>
<evidence type="ECO:0000313" key="19">
    <source>
        <dbReference type="Proteomes" id="UP000235965"/>
    </source>
</evidence>
<keyword evidence="8" id="KW-0805">Transcription regulation</keyword>
<dbReference type="InterPro" id="IPR018957">
    <property type="entry name" value="Znf_C3HC4_RING-type"/>
</dbReference>
<feature type="compositionally biased region" description="Low complexity" evidence="16">
    <location>
        <begin position="369"/>
        <end position="386"/>
    </location>
</feature>
<dbReference type="InterPro" id="IPR013083">
    <property type="entry name" value="Znf_RING/FYVE/PHD"/>
</dbReference>
<feature type="compositionally biased region" description="Polar residues" evidence="16">
    <location>
        <begin position="597"/>
        <end position="608"/>
    </location>
</feature>
<evidence type="ECO:0000256" key="14">
    <source>
        <dbReference type="ARBA" id="ARBA00079184"/>
    </source>
</evidence>
<feature type="compositionally biased region" description="Polar residues" evidence="16">
    <location>
        <begin position="749"/>
        <end position="760"/>
    </location>
</feature>
<keyword evidence="19" id="KW-1185">Reference proteome</keyword>
<keyword evidence="3" id="KW-0808">Transferase</keyword>
<comment type="catalytic activity">
    <reaction evidence="1">
        <text>S-ubiquitinyl-[E2 ubiquitin-conjugating enzyme]-L-cysteine + [acceptor protein]-L-lysine = [E2 ubiquitin-conjugating enzyme]-L-cysteine + N(6)-ubiquitinyl-[acceptor protein]-L-lysine.</text>
        <dbReference type="EC" id="2.3.2.27"/>
    </reaction>
</comment>